<evidence type="ECO:0000256" key="6">
    <source>
        <dbReference type="ARBA" id="ARBA00022989"/>
    </source>
</evidence>
<keyword evidence="2" id="KW-1003">Cell membrane</keyword>
<comment type="caution">
    <text evidence="9">The sequence shown here is derived from an EMBL/GenBank/DDBJ whole genome shotgun (WGS) entry which is preliminary data.</text>
</comment>
<feature type="transmembrane region" description="Helical" evidence="8">
    <location>
        <begin position="287"/>
        <end position="307"/>
    </location>
</feature>
<gene>
    <name evidence="9" type="ORF">ACFSOY_05685</name>
</gene>
<organism evidence="9 10">
    <name type="scientific">Tumebacillus lipolyticus</name>
    <dbReference type="NCBI Taxonomy" id="1280370"/>
    <lineage>
        <taxon>Bacteria</taxon>
        <taxon>Bacillati</taxon>
        <taxon>Bacillota</taxon>
        <taxon>Bacilli</taxon>
        <taxon>Bacillales</taxon>
        <taxon>Alicyclobacillaceae</taxon>
        <taxon>Tumebacillus</taxon>
    </lineage>
</organism>
<feature type="transmembrane region" description="Helical" evidence="8">
    <location>
        <begin position="259"/>
        <end position="280"/>
    </location>
</feature>
<name>A0ABW4ZW08_9BACL</name>
<feature type="transmembrane region" description="Helical" evidence="8">
    <location>
        <begin position="313"/>
        <end position="332"/>
    </location>
</feature>
<keyword evidence="3" id="KW-0328">Glycosyltransferase</keyword>
<keyword evidence="6 8" id="KW-1133">Transmembrane helix</keyword>
<feature type="transmembrane region" description="Helical" evidence="8">
    <location>
        <begin position="185"/>
        <end position="201"/>
    </location>
</feature>
<proteinExistence type="predicted"/>
<evidence type="ECO:0000256" key="7">
    <source>
        <dbReference type="ARBA" id="ARBA00023136"/>
    </source>
</evidence>
<dbReference type="RefSeq" id="WP_386044666.1">
    <property type="nucleotide sequence ID" value="NZ_JBHUIO010000005.1"/>
</dbReference>
<evidence type="ECO:0000256" key="1">
    <source>
        <dbReference type="ARBA" id="ARBA00004651"/>
    </source>
</evidence>
<keyword evidence="4" id="KW-0808">Transferase</keyword>
<dbReference type="PANTHER" id="PTHR33908:SF11">
    <property type="entry name" value="MEMBRANE PROTEIN"/>
    <property type="match status" value="1"/>
</dbReference>
<evidence type="ECO:0000256" key="2">
    <source>
        <dbReference type="ARBA" id="ARBA00022475"/>
    </source>
</evidence>
<feature type="transmembrane region" description="Helical" evidence="8">
    <location>
        <begin position="114"/>
        <end position="133"/>
    </location>
</feature>
<feature type="transmembrane region" description="Helical" evidence="8">
    <location>
        <begin position="213"/>
        <end position="230"/>
    </location>
</feature>
<feature type="transmembrane region" description="Helical" evidence="8">
    <location>
        <begin position="339"/>
        <end position="357"/>
    </location>
</feature>
<dbReference type="EMBL" id="JBHUIO010000005">
    <property type="protein sequence ID" value="MFD2169481.1"/>
    <property type="molecule type" value="Genomic_DNA"/>
</dbReference>
<evidence type="ECO:0000313" key="10">
    <source>
        <dbReference type="Proteomes" id="UP001597343"/>
    </source>
</evidence>
<evidence type="ECO:0000256" key="8">
    <source>
        <dbReference type="SAM" id="Phobius"/>
    </source>
</evidence>
<comment type="subcellular location">
    <subcellularLocation>
        <location evidence="1">Cell membrane</location>
        <topology evidence="1">Multi-pass membrane protein</topology>
    </subcellularLocation>
</comment>
<evidence type="ECO:0000313" key="9">
    <source>
        <dbReference type="EMBL" id="MFD2169481.1"/>
    </source>
</evidence>
<evidence type="ECO:0000256" key="4">
    <source>
        <dbReference type="ARBA" id="ARBA00022679"/>
    </source>
</evidence>
<accession>A0ABW4ZW08</accession>
<feature type="transmembrane region" description="Helical" evidence="8">
    <location>
        <begin position="12"/>
        <end position="29"/>
    </location>
</feature>
<protein>
    <recommendedName>
        <fullName evidence="11">Glycosyltransferase RgtA/B/C/D-like domain-containing protein</fullName>
    </recommendedName>
</protein>
<sequence length="537" mass="61303">MRSTFRLEKSPYQVVLFLLVFALLGLAYLNRFVQDDAFISFRYADHLASGLGLVWNEGDRIEGYTNFLWTLLMAVPIRLGIDVIAFSYVAGLFLFLVSLHFAYHTAVNAFSSRAVGLLAVLLLGTNYTFSMYATGGLETQLQTALFTMLIYVLFIGIKRGDWSAMRFFQISLLASLAAMTRLDSAIFLILVGPIALFFLLRNRASGQRKAIHFTALALPFLLLVGGWFLWKLSYYGNIMPNTFYAKVGEVALEKNGIRFLGMFFLSYWLLPFPLLALIFIKRIFTNAYAAILASVVLLWLGYIVKVGGDFMEFRFLVPILPFAFLLIAWLIVNCVRWRWLQALLVIAVFAGSINHALTFDTASYRKNIETRATLSAHLTAENENWDQIGRVLGEAFPDRRDVTIAVTAAGATPYYAKLRTIDMLGLNDAWIARNGDHHSDKPGHYRITPLSYLKEQQVNLVIGHPWMEQGKQDRARFTVSELYRYRVWNLEMLPAEAKMVKIQIDANWHLYALYLIKHPEVDRVIEEKGWETFPIEQ</sequence>
<keyword evidence="7 8" id="KW-0472">Membrane</keyword>
<feature type="transmembrane region" description="Helical" evidence="8">
    <location>
        <begin position="79"/>
        <end position="102"/>
    </location>
</feature>
<dbReference type="InterPro" id="IPR050297">
    <property type="entry name" value="LipidA_mod_glycosyltrf_83"/>
</dbReference>
<evidence type="ECO:0008006" key="11">
    <source>
        <dbReference type="Google" id="ProtNLM"/>
    </source>
</evidence>
<keyword evidence="10" id="KW-1185">Reference proteome</keyword>
<evidence type="ECO:0000256" key="3">
    <source>
        <dbReference type="ARBA" id="ARBA00022676"/>
    </source>
</evidence>
<evidence type="ECO:0000256" key="5">
    <source>
        <dbReference type="ARBA" id="ARBA00022692"/>
    </source>
</evidence>
<dbReference type="PANTHER" id="PTHR33908">
    <property type="entry name" value="MANNOSYLTRANSFERASE YKCB-RELATED"/>
    <property type="match status" value="1"/>
</dbReference>
<keyword evidence="5 8" id="KW-0812">Transmembrane</keyword>
<reference evidence="10" key="1">
    <citation type="journal article" date="2019" name="Int. J. Syst. Evol. Microbiol.">
        <title>The Global Catalogue of Microorganisms (GCM) 10K type strain sequencing project: providing services to taxonomists for standard genome sequencing and annotation.</title>
        <authorList>
            <consortium name="The Broad Institute Genomics Platform"/>
            <consortium name="The Broad Institute Genome Sequencing Center for Infectious Disease"/>
            <person name="Wu L."/>
            <person name="Ma J."/>
        </authorList>
    </citation>
    <scope>NUCLEOTIDE SEQUENCE [LARGE SCALE GENOMIC DNA]</scope>
    <source>
        <strain evidence="10">CGMCC 1.13574</strain>
    </source>
</reference>
<dbReference type="Proteomes" id="UP001597343">
    <property type="component" value="Unassembled WGS sequence"/>
</dbReference>